<dbReference type="EMBL" id="CP029254">
    <property type="protein sequence ID" value="AWK09736.1"/>
    <property type="molecule type" value="Genomic_DNA"/>
</dbReference>
<proteinExistence type="predicted"/>
<gene>
    <name evidence="2" type="ORF">DDQ41_13355</name>
</gene>
<feature type="compositionally biased region" description="Basic and acidic residues" evidence="1">
    <location>
        <begin position="74"/>
        <end position="84"/>
    </location>
</feature>
<sequence>MRVRVRVRVRVRGRGGGAPDRASAAPGGVRALPAEPGAFTGGELAEARSAIARGVRARRGEEQAAGAPAGRRAQHPDPLERAAA</sequence>
<feature type="region of interest" description="Disordered" evidence="1">
    <location>
        <begin position="55"/>
        <end position="84"/>
    </location>
</feature>
<accession>A0ABN5KN21</accession>
<reference evidence="2 3" key="1">
    <citation type="submission" date="2018-05" db="EMBL/GenBank/DDBJ databases">
        <title>Complete genome sequence of the Type Strain of Streptomyces spongiicola HNM0071, the producer of staurosporine.</title>
        <authorList>
            <person name="Zhou S."/>
            <person name="Huang X."/>
        </authorList>
    </citation>
    <scope>NUCLEOTIDE SEQUENCE [LARGE SCALE GENOMIC DNA]</scope>
    <source>
        <strain evidence="2 3">HNM0071</strain>
    </source>
</reference>
<evidence type="ECO:0000256" key="1">
    <source>
        <dbReference type="SAM" id="MobiDB-lite"/>
    </source>
</evidence>
<evidence type="ECO:0000313" key="2">
    <source>
        <dbReference type="EMBL" id="AWK09736.1"/>
    </source>
</evidence>
<organism evidence="2 3">
    <name type="scientific">Streptomyces spongiicola</name>
    <dbReference type="NCBI Taxonomy" id="1690221"/>
    <lineage>
        <taxon>Bacteria</taxon>
        <taxon>Bacillati</taxon>
        <taxon>Actinomycetota</taxon>
        <taxon>Actinomycetes</taxon>
        <taxon>Kitasatosporales</taxon>
        <taxon>Streptomycetaceae</taxon>
        <taxon>Streptomyces</taxon>
    </lineage>
</organism>
<evidence type="ECO:0000313" key="3">
    <source>
        <dbReference type="Proteomes" id="UP000245051"/>
    </source>
</evidence>
<name>A0ABN5KN21_9ACTN</name>
<keyword evidence="3" id="KW-1185">Reference proteome</keyword>
<dbReference type="Proteomes" id="UP000245051">
    <property type="component" value="Chromosome"/>
</dbReference>
<protein>
    <submittedName>
        <fullName evidence="2">Uncharacterized protein</fullName>
    </submittedName>
</protein>